<keyword evidence="3" id="KW-1185">Reference proteome</keyword>
<proteinExistence type="predicted"/>
<protein>
    <submittedName>
        <fullName evidence="2">Uncharacterized protein</fullName>
    </submittedName>
</protein>
<accession>A0AAF0PVG2</accession>
<feature type="region of interest" description="Disordered" evidence="1">
    <location>
        <begin position="312"/>
        <end position="408"/>
    </location>
</feature>
<feature type="compositionally biased region" description="Polar residues" evidence="1">
    <location>
        <begin position="169"/>
        <end position="181"/>
    </location>
</feature>
<evidence type="ECO:0000256" key="1">
    <source>
        <dbReference type="SAM" id="MobiDB-lite"/>
    </source>
</evidence>
<feature type="compositionally biased region" description="Basic and acidic residues" evidence="1">
    <location>
        <begin position="356"/>
        <end position="371"/>
    </location>
</feature>
<reference evidence="2" key="1">
    <citation type="submission" date="2023-08" db="EMBL/GenBank/DDBJ databases">
        <title>A de novo genome assembly of Solanum verrucosum Schlechtendal, a Mexican diploid species geographically isolated from the other diploid A-genome species in potato relatives.</title>
        <authorList>
            <person name="Hosaka K."/>
        </authorList>
    </citation>
    <scope>NUCLEOTIDE SEQUENCE</scope>
    <source>
        <tissue evidence="2">Young leaves</tissue>
    </source>
</reference>
<sequence>MGNWNRRRWIPRKNYKQEDFPPSQPYHYNQSPYHAIQQNSVPLWEIDFCRAAGIPWHKVVSAKTYMYCYENVVKWDDSAGQEAFNDAKRRYWAEICGLPPQNPPPNPDLYIDIVDWDSTIDPELILDLDREYFNPNEVTNSVKSENNLVPGCTLVWEDKTTDDGENPWESGNVQGSKTAANGENPWESGNVKDSKPGDNRENPWESASIEDTKQTWNEWYTPVNIKDDNPWERSSPKTQGILKDTVWGGCGNESWGWNTGMNYENGYACVDNSFSNLWHQSGACVSGAKGNEWVDNSVGSWGQTYWNTGGHEQRNSDYGSRWNRNLSRGGGTTSKDRRWRGSEVTSWDYQQQPRQSNERNVDFGRPSRGDKTFYTGSRKRESSSQHVPRYKSSRFQSDEPRTANNWREEKTQKRIKEVDVMVLVHLFELISKMFKLIGDACTHLNDTYSGGHGSYHQSYNATYHQVTLAAMAVTIKARTDRKRLPMDLFMQF</sequence>
<evidence type="ECO:0000313" key="3">
    <source>
        <dbReference type="Proteomes" id="UP001234989"/>
    </source>
</evidence>
<dbReference type="PANTHER" id="PTHR34567">
    <property type="entry name" value="FK506-BINDING-LIKE PROTEIN"/>
    <property type="match status" value="1"/>
</dbReference>
<organism evidence="2 3">
    <name type="scientific">Solanum verrucosum</name>
    <dbReference type="NCBI Taxonomy" id="315347"/>
    <lineage>
        <taxon>Eukaryota</taxon>
        <taxon>Viridiplantae</taxon>
        <taxon>Streptophyta</taxon>
        <taxon>Embryophyta</taxon>
        <taxon>Tracheophyta</taxon>
        <taxon>Spermatophyta</taxon>
        <taxon>Magnoliopsida</taxon>
        <taxon>eudicotyledons</taxon>
        <taxon>Gunneridae</taxon>
        <taxon>Pentapetalae</taxon>
        <taxon>asterids</taxon>
        <taxon>lamiids</taxon>
        <taxon>Solanales</taxon>
        <taxon>Solanaceae</taxon>
        <taxon>Solanoideae</taxon>
        <taxon>Solaneae</taxon>
        <taxon>Solanum</taxon>
    </lineage>
</organism>
<feature type="region of interest" description="Disordered" evidence="1">
    <location>
        <begin position="157"/>
        <end position="213"/>
    </location>
</feature>
<evidence type="ECO:0000313" key="2">
    <source>
        <dbReference type="EMBL" id="WMV10655.1"/>
    </source>
</evidence>
<feature type="compositionally biased region" description="Polar residues" evidence="1">
    <location>
        <begin position="343"/>
        <end position="355"/>
    </location>
</feature>
<feature type="compositionally biased region" description="Basic and acidic residues" evidence="1">
    <location>
        <begin position="396"/>
        <end position="408"/>
    </location>
</feature>
<dbReference type="PANTHER" id="PTHR34567:SF3">
    <property type="entry name" value="FK506-BINDING-LIKE PROTEIN"/>
    <property type="match status" value="1"/>
</dbReference>
<feature type="compositionally biased region" description="Basic and acidic residues" evidence="1">
    <location>
        <begin position="190"/>
        <end position="203"/>
    </location>
</feature>
<dbReference type="AlphaFoldDB" id="A0AAF0PVG2"/>
<name>A0AAF0PVG2_SOLVR</name>
<feature type="compositionally biased region" description="Polar residues" evidence="1">
    <location>
        <begin position="316"/>
        <end position="326"/>
    </location>
</feature>
<gene>
    <name evidence="2" type="ORF">MTR67_004040</name>
</gene>
<dbReference type="EMBL" id="CP133612">
    <property type="protein sequence ID" value="WMV10655.1"/>
    <property type="molecule type" value="Genomic_DNA"/>
</dbReference>
<dbReference type="Proteomes" id="UP001234989">
    <property type="component" value="Chromosome 1"/>
</dbReference>